<dbReference type="InterPro" id="IPR058240">
    <property type="entry name" value="rSAM_sf"/>
</dbReference>
<dbReference type="PROSITE" id="PS51918">
    <property type="entry name" value="RADICAL_SAM"/>
    <property type="match status" value="1"/>
</dbReference>
<dbReference type="PANTHER" id="PTHR13932">
    <property type="entry name" value="COPROPORPHYRINIGEN III OXIDASE"/>
    <property type="match status" value="1"/>
</dbReference>
<comment type="function">
    <text evidence="2">Probably acts as a heme chaperone, transferring heme to an unknown acceptor. Binds one molecule of heme per monomer, possibly covalently. Binds 1 [4Fe-4S] cluster. The cluster is coordinated with 3 cysteines and an exchangeable S-adenosyl-L-methionine.</text>
</comment>
<protein>
    <recommendedName>
        <fullName evidence="2">Heme chaperone HemW</fullName>
    </recommendedName>
</protein>
<dbReference type="Gene3D" id="3.80.30.20">
    <property type="entry name" value="tm_1862 like domain"/>
    <property type="match status" value="1"/>
</dbReference>
<dbReference type="KEGG" id="tpol:Mal48_21210"/>
<organism evidence="4 5">
    <name type="scientific">Thalassoglobus polymorphus</name>
    <dbReference type="NCBI Taxonomy" id="2527994"/>
    <lineage>
        <taxon>Bacteria</taxon>
        <taxon>Pseudomonadati</taxon>
        <taxon>Planctomycetota</taxon>
        <taxon>Planctomycetia</taxon>
        <taxon>Planctomycetales</taxon>
        <taxon>Planctomycetaceae</taxon>
        <taxon>Thalassoglobus</taxon>
    </lineage>
</organism>
<dbReference type="Pfam" id="PF06969">
    <property type="entry name" value="HemN_C"/>
    <property type="match status" value="1"/>
</dbReference>
<dbReference type="NCBIfam" id="TIGR00539">
    <property type="entry name" value="hemN_rel"/>
    <property type="match status" value="1"/>
</dbReference>
<comment type="subcellular location">
    <subcellularLocation>
        <location evidence="2">Cytoplasm</location>
    </subcellularLocation>
</comment>
<dbReference type="GO" id="GO:0051539">
    <property type="term" value="F:4 iron, 4 sulfur cluster binding"/>
    <property type="evidence" value="ECO:0007669"/>
    <property type="project" value="UniProtKB-UniRule"/>
</dbReference>
<dbReference type="RefSeq" id="WP_197442212.1">
    <property type="nucleotide sequence ID" value="NZ_CP036267.1"/>
</dbReference>
<dbReference type="AlphaFoldDB" id="A0A517QMM3"/>
<sequence>MSESVSAAYIHVPFCIHRCGYCDFTVIANRDDLLSVYLDCLEQEISESLVEPQQLTTLFIGGGTPNYLPPEHLQRLLKILQRWLPVRSDGEFSIECNPEDFSSERMDVINEFNVNRVSLGVQSFQAEHLKTLERGHRPETVADVTQRLRDRGFQNISFDLIYAVPGQSLTDWETTLGHAILLAPQHISTYGLTYEKGTAFWTRRMKSQLEQAEDELERSMYASAMKELSQAGYDQYELSNHARSGFQCRHNQIYWNALPYYGFGPGAASLLNGERVTRYRSVTGWIKKIQKGESPCSDREVLGPDLARREAVMLGLRQLKGIHLSSYEERFNCSIRDLAPEEYDNFLKRGLLEIDNEHLRLTYEGRFLADTVVAEFL</sequence>
<dbReference type="SFLD" id="SFLDG01065">
    <property type="entry name" value="anaerobic_coproporphyrinogen-I"/>
    <property type="match status" value="1"/>
</dbReference>
<dbReference type="GO" id="GO:0005737">
    <property type="term" value="C:cytoplasm"/>
    <property type="evidence" value="ECO:0007669"/>
    <property type="project" value="UniProtKB-SubCell"/>
</dbReference>
<dbReference type="SMART" id="SM00729">
    <property type="entry name" value="Elp3"/>
    <property type="match status" value="1"/>
</dbReference>
<evidence type="ECO:0000313" key="5">
    <source>
        <dbReference type="Proteomes" id="UP000315724"/>
    </source>
</evidence>
<dbReference type="SFLD" id="SFLDS00029">
    <property type="entry name" value="Radical_SAM"/>
    <property type="match status" value="1"/>
</dbReference>
<keyword evidence="2" id="KW-0963">Cytoplasm</keyword>
<dbReference type="InterPro" id="IPR023404">
    <property type="entry name" value="rSAM_horseshoe"/>
</dbReference>
<dbReference type="GO" id="GO:0006779">
    <property type="term" value="P:porphyrin-containing compound biosynthetic process"/>
    <property type="evidence" value="ECO:0007669"/>
    <property type="project" value="InterPro"/>
</dbReference>
<keyword evidence="2" id="KW-0949">S-adenosyl-L-methionine</keyword>
<keyword evidence="2" id="KW-0479">Metal-binding</keyword>
<accession>A0A517QMM3</accession>
<name>A0A517QMM3_9PLAN</name>
<evidence type="ECO:0000259" key="3">
    <source>
        <dbReference type="PROSITE" id="PS51918"/>
    </source>
</evidence>
<evidence type="ECO:0000256" key="1">
    <source>
        <dbReference type="ARBA" id="ARBA00006100"/>
    </source>
</evidence>
<keyword evidence="2" id="KW-0004">4Fe-4S</keyword>
<evidence type="ECO:0000256" key="2">
    <source>
        <dbReference type="RuleBase" id="RU364116"/>
    </source>
</evidence>
<dbReference type="InterPro" id="IPR034505">
    <property type="entry name" value="Coproporphyrinogen-III_oxidase"/>
</dbReference>
<dbReference type="SFLD" id="SFLDF00288">
    <property type="entry name" value="HemN-like__clustered_with_nucl"/>
    <property type="match status" value="1"/>
</dbReference>
<keyword evidence="2" id="KW-0143">Chaperone</keyword>
<dbReference type="InterPro" id="IPR007197">
    <property type="entry name" value="rSAM"/>
</dbReference>
<feature type="domain" description="Radical SAM core" evidence="3">
    <location>
        <begin position="1"/>
        <end position="231"/>
    </location>
</feature>
<gene>
    <name evidence="4" type="ORF">Mal48_21210</name>
</gene>
<dbReference type="CDD" id="cd01335">
    <property type="entry name" value="Radical_SAM"/>
    <property type="match status" value="1"/>
</dbReference>
<dbReference type="InterPro" id="IPR006638">
    <property type="entry name" value="Elp3/MiaA/NifB-like_rSAM"/>
</dbReference>
<evidence type="ECO:0000313" key="4">
    <source>
        <dbReference type="EMBL" id="QDT32873.1"/>
    </source>
</evidence>
<keyword evidence="2" id="KW-0411">Iron-sulfur</keyword>
<reference evidence="4 5" key="1">
    <citation type="submission" date="2019-02" db="EMBL/GenBank/DDBJ databases">
        <title>Deep-cultivation of Planctomycetes and their phenomic and genomic characterization uncovers novel biology.</title>
        <authorList>
            <person name="Wiegand S."/>
            <person name="Jogler M."/>
            <person name="Boedeker C."/>
            <person name="Pinto D."/>
            <person name="Vollmers J."/>
            <person name="Rivas-Marin E."/>
            <person name="Kohn T."/>
            <person name="Peeters S.H."/>
            <person name="Heuer A."/>
            <person name="Rast P."/>
            <person name="Oberbeckmann S."/>
            <person name="Bunk B."/>
            <person name="Jeske O."/>
            <person name="Meyerdierks A."/>
            <person name="Storesund J.E."/>
            <person name="Kallscheuer N."/>
            <person name="Luecker S."/>
            <person name="Lage O.M."/>
            <person name="Pohl T."/>
            <person name="Merkel B.J."/>
            <person name="Hornburger P."/>
            <person name="Mueller R.-W."/>
            <person name="Bruemmer F."/>
            <person name="Labrenz M."/>
            <person name="Spormann A.M."/>
            <person name="Op den Camp H."/>
            <person name="Overmann J."/>
            <person name="Amann R."/>
            <person name="Jetten M.S.M."/>
            <person name="Mascher T."/>
            <person name="Medema M.H."/>
            <person name="Devos D.P."/>
            <person name="Kaster A.-K."/>
            <person name="Ovreas L."/>
            <person name="Rohde M."/>
            <person name="Galperin M.Y."/>
            <person name="Jogler C."/>
        </authorList>
    </citation>
    <scope>NUCLEOTIDE SEQUENCE [LARGE SCALE GENOMIC DNA]</scope>
    <source>
        <strain evidence="4 5">Mal48</strain>
    </source>
</reference>
<dbReference type="GO" id="GO:0004109">
    <property type="term" value="F:coproporphyrinogen oxidase activity"/>
    <property type="evidence" value="ECO:0007669"/>
    <property type="project" value="InterPro"/>
</dbReference>
<comment type="similarity">
    <text evidence="1">Belongs to the anaerobic coproporphyrinogen-III oxidase family. HemW subfamily.</text>
</comment>
<dbReference type="SFLD" id="SFLDG01082">
    <property type="entry name" value="B12-binding_domain_containing"/>
    <property type="match status" value="1"/>
</dbReference>
<dbReference type="GO" id="GO:0046872">
    <property type="term" value="F:metal ion binding"/>
    <property type="evidence" value="ECO:0007669"/>
    <property type="project" value="UniProtKB-UniRule"/>
</dbReference>
<proteinExistence type="inferred from homology"/>
<dbReference type="EMBL" id="CP036267">
    <property type="protein sequence ID" value="QDT32873.1"/>
    <property type="molecule type" value="Genomic_DNA"/>
</dbReference>
<keyword evidence="5" id="KW-1185">Reference proteome</keyword>
<dbReference type="SUPFAM" id="SSF102114">
    <property type="entry name" value="Radical SAM enzymes"/>
    <property type="match status" value="1"/>
</dbReference>
<keyword evidence="2" id="KW-0408">Iron</keyword>
<dbReference type="PANTHER" id="PTHR13932:SF5">
    <property type="entry name" value="RADICAL S-ADENOSYL METHIONINE DOMAIN-CONTAINING PROTEIN 1, MITOCHONDRIAL"/>
    <property type="match status" value="1"/>
</dbReference>
<dbReference type="Pfam" id="PF04055">
    <property type="entry name" value="Radical_SAM"/>
    <property type="match status" value="1"/>
</dbReference>
<keyword evidence="4" id="KW-0560">Oxidoreductase</keyword>
<dbReference type="Proteomes" id="UP000315724">
    <property type="component" value="Chromosome"/>
</dbReference>
<dbReference type="InterPro" id="IPR010723">
    <property type="entry name" value="HemN_C"/>
</dbReference>
<dbReference type="InterPro" id="IPR004559">
    <property type="entry name" value="HemW-like"/>
</dbReference>
<keyword evidence="2" id="KW-0349">Heme</keyword>
<dbReference type="SFLD" id="SFLDF00562">
    <property type="entry name" value="HemN-like__clustered_with_heat"/>
    <property type="match status" value="1"/>
</dbReference>